<dbReference type="InterPro" id="IPR009057">
    <property type="entry name" value="Homeodomain-like_sf"/>
</dbReference>
<gene>
    <name evidence="5" type="ORF">UFOPK1421_01309</name>
    <name evidence="6" type="ORF">UFOPK1820_00947</name>
    <name evidence="7" type="ORF">UFOPK1960_00703</name>
    <name evidence="8" type="ORF">UFOPK2921_00890</name>
    <name evidence="9" type="ORF">UFOPK4275_00203</name>
    <name evidence="10" type="ORF">UFOPK4422_00937</name>
</gene>
<dbReference type="GO" id="GO:0003700">
    <property type="term" value="F:DNA-binding transcription factor activity"/>
    <property type="evidence" value="ECO:0007669"/>
    <property type="project" value="TreeGrafter"/>
</dbReference>
<keyword evidence="3" id="KW-0804">Transcription</keyword>
<reference evidence="5" key="1">
    <citation type="submission" date="2020-05" db="EMBL/GenBank/DDBJ databases">
        <authorList>
            <person name="Chiriac C."/>
            <person name="Salcher M."/>
            <person name="Ghai R."/>
            <person name="Kavagutti S V."/>
        </authorList>
    </citation>
    <scope>NUCLEOTIDE SEQUENCE</scope>
</reference>
<proteinExistence type="predicted"/>
<evidence type="ECO:0000259" key="4">
    <source>
        <dbReference type="PROSITE" id="PS50977"/>
    </source>
</evidence>
<dbReference type="SUPFAM" id="SSF46689">
    <property type="entry name" value="Homeodomain-like"/>
    <property type="match status" value="1"/>
</dbReference>
<evidence type="ECO:0000313" key="9">
    <source>
        <dbReference type="EMBL" id="CAB5045160.1"/>
    </source>
</evidence>
<dbReference type="PANTHER" id="PTHR30055">
    <property type="entry name" value="HTH-TYPE TRANSCRIPTIONAL REGULATOR RUTR"/>
    <property type="match status" value="1"/>
</dbReference>
<organism evidence="5">
    <name type="scientific">freshwater metagenome</name>
    <dbReference type="NCBI Taxonomy" id="449393"/>
    <lineage>
        <taxon>unclassified sequences</taxon>
        <taxon>metagenomes</taxon>
        <taxon>ecological metagenomes</taxon>
    </lineage>
</organism>
<keyword evidence="2" id="KW-0238">DNA-binding</keyword>
<evidence type="ECO:0000313" key="5">
    <source>
        <dbReference type="EMBL" id="CAB4551448.1"/>
    </source>
</evidence>
<keyword evidence="1" id="KW-0805">Transcription regulation</keyword>
<dbReference type="EMBL" id="CAEZSL010000171">
    <property type="protein sequence ID" value="CAB4551448.1"/>
    <property type="molecule type" value="Genomic_DNA"/>
</dbReference>
<dbReference type="AlphaFoldDB" id="A0A6J6CNT9"/>
<dbReference type="Pfam" id="PF00440">
    <property type="entry name" value="TetR_N"/>
    <property type="match status" value="1"/>
</dbReference>
<dbReference type="InterPro" id="IPR050109">
    <property type="entry name" value="HTH-type_TetR-like_transc_reg"/>
</dbReference>
<evidence type="ECO:0000313" key="10">
    <source>
        <dbReference type="EMBL" id="CAB5125010.1"/>
    </source>
</evidence>
<dbReference type="InterPro" id="IPR001647">
    <property type="entry name" value="HTH_TetR"/>
</dbReference>
<dbReference type="Gene3D" id="1.10.357.10">
    <property type="entry name" value="Tetracycline Repressor, domain 2"/>
    <property type="match status" value="1"/>
</dbReference>
<feature type="domain" description="HTH tetR-type" evidence="4">
    <location>
        <begin position="9"/>
        <end position="69"/>
    </location>
</feature>
<dbReference type="EMBL" id="CAEZVL010000090">
    <property type="protein sequence ID" value="CAB4631477.1"/>
    <property type="molecule type" value="Genomic_DNA"/>
</dbReference>
<evidence type="ECO:0000256" key="2">
    <source>
        <dbReference type="ARBA" id="ARBA00023125"/>
    </source>
</evidence>
<evidence type="ECO:0000313" key="6">
    <source>
        <dbReference type="EMBL" id="CAB4604170.1"/>
    </source>
</evidence>
<dbReference type="EMBL" id="CAFBRX010000088">
    <property type="protein sequence ID" value="CAB5125010.1"/>
    <property type="molecule type" value="Genomic_DNA"/>
</dbReference>
<dbReference type="EMBL" id="CAEZZV010000107">
    <property type="protein sequence ID" value="CAB4781399.1"/>
    <property type="molecule type" value="Genomic_DNA"/>
</dbReference>
<protein>
    <submittedName>
        <fullName evidence="5">Unannotated protein</fullName>
    </submittedName>
</protein>
<accession>A0A6J6CNT9</accession>
<sequence length="201" mass="22060">MDGRRARRMTNRQNILAVARVMIDEGGLENLSMRALAEKVGVSVTTLYNLFDTREAIVRAALDQVLAEITPIVGSLQPSMSLGQICQSAVSISNVAFQAMTPSLLLAVMSDDANPREFFIEHHASDGIFPFLQQAQIQGELSSDADLADITTTFEAVIYSASRFWAMGLINTDERTRRIRIGVKLALLAYATPQGRQSLVE</sequence>
<dbReference type="PANTHER" id="PTHR30055:SF234">
    <property type="entry name" value="HTH-TYPE TRANSCRIPTIONAL REGULATOR BETI"/>
    <property type="match status" value="1"/>
</dbReference>
<evidence type="ECO:0000256" key="3">
    <source>
        <dbReference type="ARBA" id="ARBA00023163"/>
    </source>
</evidence>
<evidence type="ECO:0000313" key="8">
    <source>
        <dbReference type="EMBL" id="CAB4781399.1"/>
    </source>
</evidence>
<dbReference type="PROSITE" id="PS50977">
    <property type="entry name" value="HTH_TETR_2"/>
    <property type="match status" value="1"/>
</dbReference>
<dbReference type="GO" id="GO:0000976">
    <property type="term" value="F:transcription cis-regulatory region binding"/>
    <property type="evidence" value="ECO:0007669"/>
    <property type="project" value="TreeGrafter"/>
</dbReference>
<dbReference type="EMBL" id="CAFBQJ010000019">
    <property type="protein sequence ID" value="CAB5045160.1"/>
    <property type="molecule type" value="Genomic_DNA"/>
</dbReference>
<evidence type="ECO:0000256" key="1">
    <source>
        <dbReference type="ARBA" id="ARBA00023015"/>
    </source>
</evidence>
<name>A0A6J6CNT9_9ZZZZ</name>
<evidence type="ECO:0000313" key="7">
    <source>
        <dbReference type="EMBL" id="CAB4631477.1"/>
    </source>
</evidence>
<dbReference type="EMBL" id="CAEZUK010000153">
    <property type="protein sequence ID" value="CAB4604170.1"/>
    <property type="molecule type" value="Genomic_DNA"/>
</dbReference>